<dbReference type="Proteomes" id="UP000192596">
    <property type="component" value="Unassembled WGS sequence"/>
</dbReference>
<feature type="compositionally biased region" description="Basic and acidic residues" evidence="1">
    <location>
        <begin position="318"/>
        <end position="338"/>
    </location>
</feature>
<gene>
    <name evidence="2" type="ORF">B0A48_12007</name>
</gene>
<reference evidence="3" key="1">
    <citation type="submission" date="2017-03" db="EMBL/GenBank/DDBJ databases">
        <title>Genomes of endolithic fungi from Antarctica.</title>
        <authorList>
            <person name="Coleine C."/>
            <person name="Masonjones S."/>
            <person name="Stajich J.E."/>
        </authorList>
    </citation>
    <scope>NUCLEOTIDE SEQUENCE [LARGE SCALE GENOMIC DNA]</scope>
    <source>
        <strain evidence="3">CCFEE 5527</strain>
    </source>
</reference>
<evidence type="ECO:0000313" key="2">
    <source>
        <dbReference type="EMBL" id="OQO02480.1"/>
    </source>
</evidence>
<keyword evidence="3" id="KW-1185">Reference proteome</keyword>
<sequence>MSSTDAAQSPSPAATSTSPDPQMIHGRALGPLEAQLSGRALSCFSGATLDAMHYELSEYSTQLLSENEGMKKNDTLLLQAVRAQRVATATASADFTIVLVGALESYLLDCFSYATYEVMGKKLDDADVKALVLVQALRTPNVHVFPPDQIPDYSQGPWIFGDKIFTSSPGNSHSRALPSGQAYGRWERVRIHGLTDEELNDPELQKNISQDHSILNDHEPIPCHVFVAATHELRRSIIRPSLNGTAVWQNWEADMNRRLPLGTSNITVKLQNTALGDNALDDDTSSFDVSFVRTGTLPGTDPRARYTGPVASPESEGDADKNHTGEDARGLHEQEVAK</sequence>
<evidence type="ECO:0000256" key="1">
    <source>
        <dbReference type="SAM" id="MobiDB-lite"/>
    </source>
</evidence>
<feature type="compositionally biased region" description="Low complexity" evidence="1">
    <location>
        <begin position="1"/>
        <end position="22"/>
    </location>
</feature>
<feature type="region of interest" description="Disordered" evidence="1">
    <location>
        <begin position="293"/>
        <end position="338"/>
    </location>
</feature>
<dbReference type="EMBL" id="NAJO01000027">
    <property type="protein sequence ID" value="OQO02480.1"/>
    <property type="molecule type" value="Genomic_DNA"/>
</dbReference>
<name>A0A1V8STU3_9PEZI</name>
<evidence type="ECO:0000313" key="3">
    <source>
        <dbReference type="Proteomes" id="UP000192596"/>
    </source>
</evidence>
<protein>
    <submittedName>
        <fullName evidence="2">Uncharacterized protein</fullName>
    </submittedName>
</protein>
<accession>A0A1V8STU3</accession>
<organism evidence="2 3">
    <name type="scientific">Cryoendolithus antarcticus</name>
    <dbReference type="NCBI Taxonomy" id="1507870"/>
    <lineage>
        <taxon>Eukaryota</taxon>
        <taxon>Fungi</taxon>
        <taxon>Dikarya</taxon>
        <taxon>Ascomycota</taxon>
        <taxon>Pezizomycotina</taxon>
        <taxon>Dothideomycetes</taxon>
        <taxon>Dothideomycetidae</taxon>
        <taxon>Cladosporiales</taxon>
        <taxon>Cladosporiaceae</taxon>
        <taxon>Cryoendolithus</taxon>
    </lineage>
</organism>
<comment type="caution">
    <text evidence="2">The sequence shown here is derived from an EMBL/GenBank/DDBJ whole genome shotgun (WGS) entry which is preliminary data.</text>
</comment>
<dbReference type="AlphaFoldDB" id="A0A1V8STU3"/>
<proteinExistence type="predicted"/>
<dbReference type="InParanoid" id="A0A1V8STU3"/>
<feature type="region of interest" description="Disordered" evidence="1">
    <location>
        <begin position="1"/>
        <end position="26"/>
    </location>
</feature>